<accession>A0A916QNX9</accession>
<dbReference type="OrthoDB" id="3693644at2"/>
<organism evidence="3 4">
    <name type="scientific">Pseudohongiella nitratireducens</name>
    <dbReference type="NCBI Taxonomy" id="1768907"/>
    <lineage>
        <taxon>Bacteria</taxon>
        <taxon>Pseudomonadati</taxon>
        <taxon>Pseudomonadota</taxon>
        <taxon>Gammaproteobacteria</taxon>
        <taxon>Pseudomonadales</taxon>
        <taxon>Pseudohongiellaceae</taxon>
        <taxon>Pseudohongiella</taxon>
    </lineage>
</organism>
<dbReference type="InterPro" id="IPR042150">
    <property type="entry name" value="MmRce1-like"/>
</dbReference>
<comment type="caution">
    <text evidence="3">The sequence shown here is derived from an EMBL/GenBank/DDBJ whole genome shotgun (WGS) entry which is preliminary data.</text>
</comment>
<keyword evidence="1" id="KW-0472">Membrane</keyword>
<dbReference type="PANTHER" id="PTHR35797">
    <property type="entry name" value="PROTEASE-RELATED"/>
    <property type="match status" value="1"/>
</dbReference>
<dbReference type="EMBL" id="BMIY01000014">
    <property type="protein sequence ID" value="GFZ83009.1"/>
    <property type="molecule type" value="Genomic_DNA"/>
</dbReference>
<feature type="transmembrane region" description="Helical" evidence="1">
    <location>
        <begin position="221"/>
        <end position="242"/>
    </location>
</feature>
<keyword evidence="1" id="KW-0812">Transmembrane</keyword>
<evidence type="ECO:0000313" key="3">
    <source>
        <dbReference type="EMBL" id="GFZ83009.1"/>
    </source>
</evidence>
<dbReference type="GO" id="GO:0008237">
    <property type="term" value="F:metallopeptidase activity"/>
    <property type="evidence" value="ECO:0007669"/>
    <property type="project" value="UniProtKB-KW"/>
</dbReference>
<keyword evidence="3" id="KW-0482">Metalloprotease</keyword>
<dbReference type="GO" id="GO:0004175">
    <property type="term" value="F:endopeptidase activity"/>
    <property type="evidence" value="ECO:0007669"/>
    <property type="project" value="UniProtKB-ARBA"/>
</dbReference>
<protein>
    <submittedName>
        <fullName evidence="3">CPBP family intramembrane metalloprotease</fullName>
    </submittedName>
</protein>
<reference evidence="3" key="2">
    <citation type="submission" date="2020-09" db="EMBL/GenBank/DDBJ databases">
        <authorList>
            <person name="Sun Q."/>
            <person name="Zhou Y."/>
        </authorList>
    </citation>
    <scope>NUCLEOTIDE SEQUENCE</scope>
    <source>
        <strain evidence="3">CGMCC 1.15425</strain>
    </source>
</reference>
<dbReference type="PANTHER" id="PTHR35797:SF1">
    <property type="entry name" value="PROTEASE"/>
    <property type="match status" value="1"/>
</dbReference>
<keyword evidence="3" id="KW-0378">Hydrolase</keyword>
<keyword evidence="4" id="KW-1185">Reference proteome</keyword>
<gene>
    <name evidence="3" type="ORF">GCM10011403_28160</name>
</gene>
<evidence type="ECO:0000259" key="2">
    <source>
        <dbReference type="Pfam" id="PF02517"/>
    </source>
</evidence>
<dbReference type="Pfam" id="PF02517">
    <property type="entry name" value="Rce1-like"/>
    <property type="match status" value="1"/>
</dbReference>
<feature type="transmembrane region" description="Helical" evidence="1">
    <location>
        <begin position="197"/>
        <end position="214"/>
    </location>
</feature>
<dbReference type="InterPro" id="IPR003675">
    <property type="entry name" value="Rce1/LyrA-like_dom"/>
</dbReference>
<keyword evidence="1" id="KW-1133">Transmembrane helix</keyword>
<dbReference type="AlphaFoldDB" id="A0A916QNX9"/>
<evidence type="ECO:0000313" key="4">
    <source>
        <dbReference type="Proteomes" id="UP000627715"/>
    </source>
</evidence>
<feature type="transmembrane region" description="Helical" evidence="1">
    <location>
        <begin position="124"/>
        <end position="143"/>
    </location>
</feature>
<feature type="transmembrane region" description="Helical" evidence="1">
    <location>
        <begin position="12"/>
        <end position="33"/>
    </location>
</feature>
<feature type="transmembrane region" description="Helical" evidence="1">
    <location>
        <begin position="88"/>
        <end position="112"/>
    </location>
</feature>
<reference evidence="3" key="1">
    <citation type="journal article" date="2014" name="Int. J. Syst. Evol. Microbiol.">
        <title>Complete genome sequence of Corynebacterium casei LMG S-19264T (=DSM 44701T), isolated from a smear-ripened cheese.</title>
        <authorList>
            <consortium name="US DOE Joint Genome Institute (JGI-PGF)"/>
            <person name="Walter F."/>
            <person name="Albersmeier A."/>
            <person name="Kalinowski J."/>
            <person name="Ruckert C."/>
        </authorList>
    </citation>
    <scope>NUCLEOTIDE SEQUENCE</scope>
    <source>
        <strain evidence="3">CGMCC 1.15425</strain>
    </source>
</reference>
<feature type="transmembrane region" description="Helical" evidence="1">
    <location>
        <begin position="155"/>
        <end position="177"/>
    </location>
</feature>
<name>A0A916QNX9_9GAMM</name>
<feature type="transmembrane region" description="Helical" evidence="1">
    <location>
        <begin position="254"/>
        <end position="272"/>
    </location>
</feature>
<feature type="domain" description="CAAX prenyl protease 2/Lysostaphin resistance protein A-like" evidence="2">
    <location>
        <begin position="129"/>
        <end position="232"/>
    </location>
</feature>
<feature type="transmembrane region" description="Helical" evidence="1">
    <location>
        <begin position="45"/>
        <end position="67"/>
    </location>
</feature>
<proteinExistence type="predicted"/>
<dbReference type="Proteomes" id="UP000627715">
    <property type="component" value="Unassembled WGS sequence"/>
</dbReference>
<dbReference type="RefSeq" id="WP_068810672.1">
    <property type="nucleotide sequence ID" value="NZ_BMIY01000014.1"/>
</dbReference>
<dbReference type="GO" id="GO:0080120">
    <property type="term" value="P:CAAX-box protein maturation"/>
    <property type="evidence" value="ECO:0007669"/>
    <property type="project" value="UniProtKB-ARBA"/>
</dbReference>
<evidence type="ECO:0000256" key="1">
    <source>
        <dbReference type="SAM" id="Phobius"/>
    </source>
</evidence>
<keyword evidence="3" id="KW-0645">Protease</keyword>
<sequence length="293" mass="31895">MKERISHYPVLAFIALTAAITGSGWGLLLTIYGRAPIDALISQPLAIVLIYTGATGPSLAAIILTGYTKGKDGLRELGHRFTRIKFPAGTWLLAMGLPLLLAVMATLLHSIFSETLGDIVLPAWYRLLPPALFVALLAGPLCEEVGWRGYLQPHLLNRFSVTGTAVIIGTIWCFWHIPLSFTPGTTPPLSSPGAWGLYWVDTILVSAIMLAIVVHASGSILAAIAFHWMSNIALSGILQPLYPAATDSAWSEVQQIHLVLLAICTPIALWLAHRRINRDAEPNGHLQQRRQHL</sequence>